<protein>
    <submittedName>
        <fullName evidence="2">Uncharacterized protein</fullName>
    </submittedName>
</protein>
<dbReference type="AlphaFoldDB" id="A0A4R8ZW64"/>
<feature type="compositionally biased region" description="Low complexity" evidence="1">
    <location>
        <begin position="166"/>
        <end position="178"/>
    </location>
</feature>
<dbReference type="OrthoDB" id="4578793at2"/>
<evidence type="ECO:0000313" key="3">
    <source>
        <dbReference type="Proteomes" id="UP000297447"/>
    </source>
</evidence>
<proteinExistence type="predicted"/>
<feature type="compositionally biased region" description="Basic and acidic residues" evidence="1">
    <location>
        <begin position="37"/>
        <end position="57"/>
    </location>
</feature>
<evidence type="ECO:0000313" key="2">
    <source>
        <dbReference type="EMBL" id="TFD47828.1"/>
    </source>
</evidence>
<sequence length="246" mass="24818">MSNTYTPHSAPPGDSADTSPREQAARVGGEAAAAGHHVADVSKDEAHRVASEAKKQASDVLAEARTQLSDQAAQQQARVASGLRSISDELTGMVRSSADNGESGVASDLVQQAARRAGTAASWLDARDPGSLLQEVRTFARRKPGTFIALAAAAGVLAGRLTRSVVSSNDAGDSGSAGAHHDTTRDAVRSAQQPAGTLGAAGLGTSGLGTSGRGADDLSADPDFQRGDGQSTGTAYRGVDGLGSDR</sequence>
<reference evidence="2 3" key="1">
    <citation type="submission" date="2019-03" db="EMBL/GenBank/DDBJ databases">
        <title>Genomics of glacier-inhabiting Cryobacterium strains.</title>
        <authorList>
            <person name="Liu Q."/>
            <person name="Xin Y.-H."/>
        </authorList>
    </citation>
    <scope>NUCLEOTIDE SEQUENCE [LARGE SCALE GENOMIC DNA]</scope>
    <source>
        <strain evidence="2 3">Hh14</strain>
    </source>
</reference>
<name>A0A4R8ZW64_9MICO</name>
<evidence type="ECO:0000256" key="1">
    <source>
        <dbReference type="SAM" id="MobiDB-lite"/>
    </source>
</evidence>
<feature type="compositionally biased region" description="Low complexity" evidence="1">
    <location>
        <begin position="25"/>
        <end position="36"/>
    </location>
</feature>
<accession>A0A4R8ZW64</accession>
<feature type="region of interest" description="Disordered" evidence="1">
    <location>
        <begin position="1"/>
        <end position="62"/>
    </location>
</feature>
<feature type="compositionally biased region" description="Basic and acidic residues" evidence="1">
    <location>
        <begin position="179"/>
        <end position="188"/>
    </location>
</feature>
<keyword evidence="3" id="KW-1185">Reference proteome</keyword>
<dbReference type="EMBL" id="SOHE01000060">
    <property type="protein sequence ID" value="TFD47828.1"/>
    <property type="molecule type" value="Genomic_DNA"/>
</dbReference>
<organism evidence="2 3">
    <name type="scientific">Cryobacterium frigoriphilum</name>
    <dbReference type="NCBI Taxonomy" id="1259150"/>
    <lineage>
        <taxon>Bacteria</taxon>
        <taxon>Bacillati</taxon>
        <taxon>Actinomycetota</taxon>
        <taxon>Actinomycetes</taxon>
        <taxon>Micrococcales</taxon>
        <taxon>Microbacteriaceae</taxon>
        <taxon>Cryobacterium</taxon>
    </lineage>
</organism>
<dbReference type="RefSeq" id="WP_134520330.1">
    <property type="nucleotide sequence ID" value="NZ_SOHE01000060.1"/>
</dbReference>
<dbReference type="Proteomes" id="UP000297447">
    <property type="component" value="Unassembled WGS sequence"/>
</dbReference>
<feature type="compositionally biased region" description="Gly residues" evidence="1">
    <location>
        <begin position="199"/>
        <end position="212"/>
    </location>
</feature>
<comment type="caution">
    <text evidence="2">The sequence shown here is derived from an EMBL/GenBank/DDBJ whole genome shotgun (WGS) entry which is preliminary data.</text>
</comment>
<feature type="region of interest" description="Disordered" evidence="1">
    <location>
        <begin position="166"/>
        <end position="246"/>
    </location>
</feature>
<gene>
    <name evidence="2" type="ORF">E3T55_14860</name>
</gene>